<dbReference type="Pfam" id="PF13738">
    <property type="entry name" value="Pyr_redox_3"/>
    <property type="match status" value="1"/>
</dbReference>
<keyword evidence="2" id="KW-1185">Reference proteome</keyword>
<dbReference type="Gene3D" id="3.50.50.60">
    <property type="entry name" value="FAD/NAD(P)-binding domain"/>
    <property type="match status" value="3"/>
</dbReference>
<dbReference type="RefSeq" id="WP_253864737.1">
    <property type="nucleotide sequence ID" value="NZ_BAAALN010000002.1"/>
</dbReference>
<comment type="caution">
    <text evidence="1">The sequence shown here is derived from an EMBL/GenBank/DDBJ whole genome shotgun (WGS) entry which is preliminary data.</text>
</comment>
<evidence type="ECO:0000313" key="2">
    <source>
        <dbReference type="Proteomes" id="UP001500653"/>
    </source>
</evidence>
<dbReference type="Proteomes" id="UP001500653">
    <property type="component" value="Unassembled WGS sequence"/>
</dbReference>
<evidence type="ECO:0000313" key="1">
    <source>
        <dbReference type="EMBL" id="GAA1227567.1"/>
    </source>
</evidence>
<dbReference type="PRINTS" id="PR00368">
    <property type="entry name" value="FADPNR"/>
</dbReference>
<proteinExistence type="predicted"/>
<sequence>MTGQATPSTGSAAEQARIVIIGAGFGGIAAAIRLKLAGFDDFVVLDRADQVGGTWQANTYPGAQCDIPSILYSFSFAPKSDWSRLYPLQPEIQQYLATCVEHYEITSHVRLRHEVIDARWHEATQRWHVTTRHGSWHAQVLIGAMGPFSEPAEPELPGLDRFSGAVFHSAAWDHERDLSGKRVAVIGTGASAVQIVPQLQPQAETLTVFQRTPTWILPHPDRPMDGWPQQLFARVPLAQRAVRLGFDLLQEVLVPGLVHQPALLKGMEALGRAHLRRQVNEPRLRAKLQPHYSFGCKRPTFSNTYYPALGAPNADVVTSGITGVDERGITTGDGSHHEFDAIVLATGFRMTDHPMFDRVRGSDERTLSEVWAGDPQAHLGTTISGFPNFFFILGPNSVTYTSQVVTIEAQVEYILSCLRAMDRRDLSSLDVRPEAQRTFVQQMDRGLRRSVWNSGGCSSYYLSRTGRNFVFFPGFSRQFLARTKAVDLDDFHAHRAADHRHRSFPPTGRSS</sequence>
<dbReference type="InterPro" id="IPR036188">
    <property type="entry name" value="FAD/NAD-bd_sf"/>
</dbReference>
<dbReference type="PRINTS" id="PR00411">
    <property type="entry name" value="PNDRDTASEI"/>
</dbReference>
<reference evidence="1 2" key="1">
    <citation type="journal article" date="2019" name="Int. J. Syst. Evol. Microbiol.">
        <title>The Global Catalogue of Microorganisms (GCM) 10K type strain sequencing project: providing services to taxonomists for standard genome sequencing and annotation.</title>
        <authorList>
            <consortium name="The Broad Institute Genomics Platform"/>
            <consortium name="The Broad Institute Genome Sequencing Center for Infectious Disease"/>
            <person name="Wu L."/>
            <person name="Ma J."/>
        </authorList>
    </citation>
    <scope>NUCLEOTIDE SEQUENCE [LARGE SCALE GENOMIC DNA]</scope>
    <source>
        <strain evidence="1 2">JCM 13023</strain>
    </source>
</reference>
<gene>
    <name evidence="1" type="ORF">GCM10009676_07320</name>
</gene>
<protein>
    <submittedName>
        <fullName evidence="1">NAD(P)/FAD-dependent oxidoreductase</fullName>
    </submittedName>
</protein>
<dbReference type="PANTHER" id="PTHR42877">
    <property type="entry name" value="L-ORNITHINE N(5)-MONOOXYGENASE-RELATED"/>
    <property type="match status" value="1"/>
</dbReference>
<dbReference type="PANTHER" id="PTHR42877:SF4">
    <property type="entry name" value="FAD_NAD(P)-BINDING DOMAIN-CONTAINING PROTEIN-RELATED"/>
    <property type="match status" value="1"/>
</dbReference>
<dbReference type="InterPro" id="IPR051209">
    <property type="entry name" value="FAD-bind_Monooxygenase_sf"/>
</dbReference>
<accession>A0ABN1W1Q7</accession>
<dbReference type="EMBL" id="BAAALN010000002">
    <property type="protein sequence ID" value="GAA1227567.1"/>
    <property type="molecule type" value="Genomic_DNA"/>
</dbReference>
<dbReference type="SUPFAM" id="SSF51905">
    <property type="entry name" value="FAD/NAD(P)-binding domain"/>
    <property type="match status" value="1"/>
</dbReference>
<name>A0ABN1W1Q7_9PSEU</name>
<organism evidence="1 2">
    <name type="scientific">Prauserella halophila</name>
    <dbReference type="NCBI Taxonomy" id="185641"/>
    <lineage>
        <taxon>Bacteria</taxon>
        <taxon>Bacillati</taxon>
        <taxon>Actinomycetota</taxon>
        <taxon>Actinomycetes</taxon>
        <taxon>Pseudonocardiales</taxon>
        <taxon>Pseudonocardiaceae</taxon>
        <taxon>Prauserella</taxon>
    </lineage>
</organism>